<gene>
    <name evidence="1" type="ORF">CEP51_008955</name>
</gene>
<organism evidence="1 2">
    <name type="scientific">Fusarium floridanum</name>
    <dbReference type="NCBI Taxonomy" id="1325733"/>
    <lineage>
        <taxon>Eukaryota</taxon>
        <taxon>Fungi</taxon>
        <taxon>Dikarya</taxon>
        <taxon>Ascomycota</taxon>
        <taxon>Pezizomycotina</taxon>
        <taxon>Sordariomycetes</taxon>
        <taxon>Hypocreomycetidae</taxon>
        <taxon>Hypocreales</taxon>
        <taxon>Nectriaceae</taxon>
        <taxon>Fusarium</taxon>
        <taxon>Fusarium solani species complex</taxon>
    </lineage>
</organism>
<name>A0A428RJ48_9HYPO</name>
<dbReference type="AlphaFoldDB" id="A0A428RJ48"/>
<comment type="caution">
    <text evidence="1">The sequence shown here is derived from an EMBL/GenBank/DDBJ whole genome shotgun (WGS) entry which is preliminary data.</text>
</comment>
<proteinExistence type="predicted"/>
<accession>A0A428RJ48</accession>
<sequence>MATLGAGLEQDSSSRHAVESLGVMDLPSFVLGRNTPTIGIWKSFRNAQDSWEQGRLDGVEPITGVPRSLLDVFATVADKPGNDIALRFWSWQDGGGDHAQRQLWDCWRLSGILDVRRRHRQRYPSVDFTPTAQGDNEPKDLAPDTDTILCQLMKSIEAVHQAFGTPCPENLPFYNGLVYPLMTISLEVTHLKRRPDWKQTLDEVRCRIEENSPFRLVGIAFKLLDDAWLGESSDFDIEDAAREMGVEIALL</sequence>
<evidence type="ECO:0000313" key="1">
    <source>
        <dbReference type="EMBL" id="RSL77567.1"/>
    </source>
</evidence>
<dbReference type="EMBL" id="NKCL01000242">
    <property type="protein sequence ID" value="RSL77567.1"/>
    <property type="molecule type" value="Genomic_DNA"/>
</dbReference>
<protein>
    <submittedName>
        <fullName evidence="1">Uncharacterized protein</fullName>
    </submittedName>
</protein>
<dbReference type="Proteomes" id="UP000287972">
    <property type="component" value="Unassembled WGS sequence"/>
</dbReference>
<reference evidence="1 2" key="1">
    <citation type="submission" date="2017-06" db="EMBL/GenBank/DDBJ databases">
        <title>Comparative genomic analysis of Ambrosia Fusariam Clade fungi.</title>
        <authorList>
            <person name="Stajich J.E."/>
            <person name="Carrillo J."/>
            <person name="Kijimoto T."/>
            <person name="Eskalen A."/>
            <person name="O'Donnell K."/>
            <person name="Kasson M."/>
        </authorList>
    </citation>
    <scope>NUCLEOTIDE SEQUENCE [LARGE SCALE GENOMIC DNA]</scope>
    <source>
        <strain evidence="1 2">NRRL62606</strain>
    </source>
</reference>
<keyword evidence="2" id="KW-1185">Reference proteome</keyword>
<evidence type="ECO:0000313" key="2">
    <source>
        <dbReference type="Proteomes" id="UP000287972"/>
    </source>
</evidence>